<organism evidence="1 2">
    <name type="scientific">Vararia minispora EC-137</name>
    <dbReference type="NCBI Taxonomy" id="1314806"/>
    <lineage>
        <taxon>Eukaryota</taxon>
        <taxon>Fungi</taxon>
        <taxon>Dikarya</taxon>
        <taxon>Basidiomycota</taxon>
        <taxon>Agaricomycotina</taxon>
        <taxon>Agaricomycetes</taxon>
        <taxon>Russulales</taxon>
        <taxon>Lachnocladiaceae</taxon>
        <taxon>Vararia</taxon>
    </lineage>
</organism>
<name>A0ACB8QZU3_9AGAM</name>
<dbReference type="EMBL" id="MU273468">
    <property type="protein sequence ID" value="KAI0036796.1"/>
    <property type="molecule type" value="Genomic_DNA"/>
</dbReference>
<gene>
    <name evidence="1" type="ORF">K488DRAFT_75792</name>
</gene>
<comment type="caution">
    <text evidence="1">The sequence shown here is derived from an EMBL/GenBank/DDBJ whole genome shotgun (WGS) entry which is preliminary data.</text>
</comment>
<sequence length="832" mass="92075">MSTSPPPKRALDESLLPPSHALLEVVPPQHTAEGAVIRIMETDVGISEYIMQSVPTVGGIIKQRFTDFLVYEVDQDSRVVHIESIAMPASSKKPKAGPNCDADANPTVYEETSAAESLSVIEGLTVEPALADSTPFPLPMPVLLDSSSATKEAELAGESEAEVLRNGVESNEPWPESFTARLSAFLPSERVAQLKQMYLEGPEPPFISDSGWGERTPRTSKDAEMPIGDCEEGQDIETVEPEADNRGRGKRGRGGRGGRGRGRGGRGGRRPDGREDSRKVISDPIAEKTLRTEFHKAIRELFEGKLDSETDTSTPAADEGSRIVVKWSHRGRGRGGRGGSRGGRGRGEKAPRGTYPPYIHFTLQKTNRDTQDAISYLARTLHVNVKDLSVAGTKDKRGVTVQRVALRRGQKSVEDIWRLANSVPSKRSAEEAIRERGDHGIRVADFCYRKAPLELGMLKGNAFVITLRNVQVDSVDILNQIMESMKKNGFINYYGMQRFGTASIPTHSIGLALLKSDWHRAVSLILRDRPGEHPDVTAARRAWLDEKNLDKALALMPRRVVAERCILESYKKQKGDTRNAFGALSTIPRNLRLMYVHAYQSYVWNAIVSERIKAHGHERPVPGDLVLLERDNKKADVMDIDDVDDEGNDETIKANKKWEPPKVHTLTGEDVGKYSIFDVVMPLPGKDVAFPGGALGERYREYLRCDGLDPDNFHRRQKEYSLSGSYRAILHLPKELSWDVLRYTDPDVALAQADEDKLLGYDPPAPAPDGKFVALQIRLTLGTAAYATMALREITKTETSSHFQSVLTKTSEDQRYRGGTGLNRAEDGEETA</sequence>
<keyword evidence="2" id="KW-1185">Reference proteome</keyword>
<protein>
    <submittedName>
        <fullName evidence="1">Pseudouridine synthase</fullName>
    </submittedName>
</protein>
<reference evidence="1" key="1">
    <citation type="submission" date="2021-02" db="EMBL/GenBank/DDBJ databases">
        <authorList>
            <consortium name="DOE Joint Genome Institute"/>
            <person name="Ahrendt S."/>
            <person name="Looney B.P."/>
            <person name="Miyauchi S."/>
            <person name="Morin E."/>
            <person name="Drula E."/>
            <person name="Courty P.E."/>
            <person name="Chicoki N."/>
            <person name="Fauchery L."/>
            <person name="Kohler A."/>
            <person name="Kuo A."/>
            <person name="Labutti K."/>
            <person name="Pangilinan J."/>
            <person name="Lipzen A."/>
            <person name="Riley R."/>
            <person name="Andreopoulos W."/>
            <person name="He G."/>
            <person name="Johnson J."/>
            <person name="Barry K.W."/>
            <person name="Grigoriev I.V."/>
            <person name="Nagy L."/>
            <person name="Hibbett D."/>
            <person name="Henrissat B."/>
            <person name="Matheny P.B."/>
            <person name="Labbe J."/>
            <person name="Martin F."/>
        </authorList>
    </citation>
    <scope>NUCLEOTIDE SEQUENCE</scope>
    <source>
        <strain evidence="1">EC-137</strain>
    </source>
</reference>
<evidence type="ECO:0000313" key="1">
    <source>
        <dbReference type="EMBL" id="KAI0036796.1"/>
    </source>
</evidence>
<proteinExistence type="predicted"/>
<reference evidence="1" key="2">
    <citation type="journal article" date="2022" name="New Phytol.">
        <title>Evolutionary transition to the ectomycorrhizal habit in the genomes of a hyperdiverse lineage of mushroom-forming fungi.</title>
        <authorList>
            <person name="Looney B."/>
            <person name="Miyauchi S."/>
            <person name="Morin E."/>
            <person name="Drula E."/>
            <person name="Courty P.E."/>
            <person name="Kohler A."/>
            <person name="Kuo A."/>
            <person name="LaButti K."/>
            <person name="Pangilinan J."/>
            <person name="Lipzen A."/>
            <person name="Riley R."/>
            <person name="Andreopoulos W."/>
            <person name="He G."/>
            <person name="Johnson J."/>
            <person name="Nolan M."/>
            <person name="Tritt A."/>
            <person name="Barry K.W."/>
            <person name="Grigoriev I.V."/>
            <person name="Nagy L.G."/>
            <person name="Hibbett D."/>
            <person name="Henrissat B."/>
            <person name="Matheny P.B."/>
            <person name="Labbe J."/>
            <person name="Martin F.M."/>
        </authorList>
    </citation>
    <scope>NUCLEOTIDE SEQUENCE</scope>
    <source>
        <strain evidence="1">EC-137</strain>
    </source>
</reference>
<dbReference type="Proteomes" id="UP000814128">
    <property type="component" value="Unassembled WGS sequence"/>
</dbReference>
<evidence type="ECO:0000313" key="2">
    <source>
        <dbReference type="Proteomes" id="UP000814128"/>
    </source>
</evidence>
<accession>A0ACB8QZU3</accession>